<dbReference type="InterPro" id="IPR052920">
    <property type="entry name" value="DNA-binding_regulatory"/>
</dbReference>
<sequence>MQRPSARRSLAIGAIVGGSLAATTSLASVAVAAFFARKLVTPERERPDDATVLTVRHGRDGRVTSAVFASTVESRAPGRYGLFWDNERGHARIGEVLGETEHGDIIRRVDSVTRGDLAPGRARWSGWYVDGSPQDAYGIETEDVVLETEYGPAPAWVTHAGDGQRWAVLVHGRGARRGETLRAVPVLHDLGITCVVTSYRNDFEGPPSLDGRYGLGLTEWKDVETAVQYALAHGATSVDLLGWSMGGAITMQFLARSEFAPFVHKVVLDGPVLDWADVMLHHARANRVHPSLATLSGFLLGSRTSRHTIGVSEAVDIKLTNWVERADELVKPMLVIHSVNDEFVPYGPSAAVAAARPDLVRWERWEVARHVREWNTDPERWETVVRDYLA</sequence>
<evidence type="ECO:0000313" key="2">
    <source>
        <dbReference type="Proteomes" id="UP000285376"/>
    </source>
</evidence>
<accession>A0A417Z6H3</accession>
<dbReference type="InterPro" id="IPR029058">
    <property type="entry name" value="AB_hydrolase_fold"/>
</dbReference>
<dbReference type="Gene3D" id="3.40.50.1820">
    <property type="entry name" value="alpha/beta hydrolase"/>
    <property type="match status" value="1"/>
</dbReference>
<dbReference type="PANTHER" id="PTHR43358">
    <property type="entry name" value="ALPHA/BETA-HYDROLASE"/>
    <property type="match status" value="1"/>
</dbReference>
<dbReference type="EMBL" id="QWLM01000006">
    <property type="protein sequence ID" value="RHW46202.1"/>
    <property type="molecule type" value="Genomic_DNA"/>
</dbReference>
<dbReference type="SUPFAM" id="SSF53474">
    <property type="entry name" value="alpha/beta-Hydrolases"/>
    <property type="match status" value="1"/>
</dbReference>
<organism evidence="1 2">
    <name type="scientific">Dermacoccus abyssi</name>
    <dbReference type="NCBI Taxonomy" id="322596"/>
    <lineage>
        <taxon>Bacteria</taxon>
        <taxon>Bacillati</taxon>
        <taxon>Actinomycetota</taxon>
        <taxon>Actinomycetes</taxon>
        <taxon>Micrococcales</taxon>
        <taxon>Dermacoccaceae</taxon>
        <taxon>Dermacoccus</taxon>
    </lineage>
</organism>
<dbReference type="Proteomes" id="UP000285376">
    <property type="component" value="Unassembled WGS sequence"/>
</dbReference>
<protein>
    <submittedName>
        <fullName evidence="1">Alpha/beta fold hydrolase</fullName>
    </submittedName>
</protein>
<dbReference type="PANTHER" id="PTHR43358:SF4">
    <property type="entry name" value="ALPHA_BETA HYDROLASE FOLD-1 DOMAIN-CONTAINING PROTEIN"/>
    <property type="match status" value="1"/>
</dbReference>
<keyword evidence="1" id="KW-0378">Hydrolase</keyword>
<reference evidence="1 2" key="1">
    <citation type="submission" date="2018-08" db="EMBL/GenBank/DDBJ databases">
        <title>Whole genome sequence analysis of Dermacoccus abyssi bacteria isolated from Deep Mariana trench Micromonospora spp reveals genes involved in the environmental adaptation and production of secondary metabolites.</title>
        <authorList>
            <person name="Abdel-Mageed W.M."/>
            <person name="Lehri B."/>
            <person name="Nouioui I."/>
            <person name="Goodfellow I."/>
            <person name="Jaspars M."/>
            <person name="Karlyshev A."/>
        </authorList>
    </citation>
    <scope>NUCLEOTIDE SEQUENCE [LARGE SCALE GENOMIC DNA]</scope>
    <source>
        <strain evidence="1 2">MT1.1</strain>
    </source>
</reference>
<name>A0A417Z6H3_9MICO</name>
<gene>
    <name evidence="1" type="ORF">D1832_07000</name>
</gene>
<evidence type="ECO:0000313" key="1">
    <source>
        <dbReference type="EMBL" id="RHW46202.1"/>
    </source>
</evidence>
<dbReference type="GO" id="GO:0016787">
    <property type="term" value="F:hydrolase activity"/>
    <property type="evidence" value="ECO:0007669"/>
    <property type="project" value="UniProtKB-KW"/>
</dbReference>
<dbReference type="AlphaFoldDB" id="A0A417Z6H3"/>
<proteinExistence type="predicted"/>
<dbReference type="RefSeq" id="WP_118913224.1">
    <property type="nucleotide sequence ID" value="NZ_CBCRVH010000008.1"/>
</dbReference>
<comment type="caution">
    <text evidence="1">The sequence shown here is derived from an EMBL/GenBank/DDBJ whole genome shotgun (WGS) entry which is preliminary data.</text>
</comment>